<keyword evidence="1" id="KW-1185">Reference proteome</keyword>
<evidence type="ECO:0000313" key="1">
    <source>
        <dbReference type="Proteomes" id="UP000095287"/>
    </source>
</evidence>
<accession>A0A1I8ASH1</accession>
<proteinExistence type="predicted"/>
<evidence type="ECO:0000313" key="2">
    <source>
        <dbReference type="WBParaSite" id="L893_g8760.t1"/>
    </source>
</evidence>
<dbReference type="WBParaSite" id="L893_g8760.t1">
    <property type="protein sequence ID" value="L893_g8760.t1"/>
    <property type="gene ID" value="L893_g8760"/>
</dbReference>
<reference evidence="2" key="1">
    <citation type="submission" date="2016-11" db="UniProtKB">
        <authorList>
            <consortium name="WormBaseParasite"/>
        </authorList>
    </citation>
    <scope>IDENTIFICATION</scope>
</reference>
<dbReference type="Proteomes" id="UP000095287">
    <property type="component" value="Unplaced"/>
</dbReference>
<protein>
    <submittedName>
        <fullName evidence="2">Glyco_transf_5 domain-containing protein</fullName>
    </submittedName>
</protein>
<name>A0A1I8ASH1_9BILA</name>
<dbReference type="AlphaFoldDB" id="A0A1I8ASH1"/>
<sequence length="186" mass="20398">MAHRPARTLNHNSDVAVCQLANHACRRMHRADVRAPISKKAPSSKEALYPNRRWPPPLPPARLRAQLARACSYQKPSLHGRLMCSGLARCARSLQSTPVKSPGDIRARSVHGGSGDVYLARQWPQYLTRVRAHNLIILHNLSHPAMFSGGIKRAVKANIMTAECAPLILSGPPQACAQAAEEQVRS</sequence>
<organism evidence="1 2">
    <name type="scientific">Steinernema glaseri</name>
    <dbReference type="NCBI Taxonomy" id="37863"/>
    <lineage>
        <taxon>Eukaryota</taxon>
        <taxon>Metazoa</taxon>
        <taxon>Ecdysozoa</taxon>
        <taxon>Nematoda</taxon>
        <taxon>Chromadorea</taxon>
        <taxon>Rhabditida</taxon>
        <taxon>Tylenchina</taxon>
        <taxon>Panagrolaimomorpha</taxon>
        <taxon>Strongyloidoidea</taxon>
        <taxon>Steinernematidae</taxon>
        <taxon>Steinernema</taxon>
    </lineage>
</organism>